<dbReference type="EMBL" id="JAVDTR010000015">
    <property type="protein sequence ID" value="MDR6726102.1"/>
    <property type="molecule type" value="Genomic_DNA"/>
</dbReference>
<accession>A0AAP5H581</accession>
<comment type="caution">
    <text evidence="1">The sequence shown here is derived from an EMBL/GenBank/DDBJ whole genome shotgun (WGS) entry which is preliminary data.</text>
</comment>
<name>A0AAP5H581_PAEAM</name>
<evidence type="ECO:0000313" key="2">
    <source>
        <dbReference type="Proteomes" id="UP001254832"/>
    </source>
</evidence>
<reference evidence="1" key="1">
    <citation type="submission" date="2023-07" db="EMBL/GenBank/DDBJ databases">
        <title>Sorghum-associated microbial communities from plants grown in Nebraska, USA.</title>
        <authorList>
            <person name="Schachtman D."/>
        </authorList>
    </citation>
    <scope>NUCLEOTIDE SEQUENCE</scope>
    <source>
        <strain evidence="1">BE80</strain>
    </source>
</reference>
<gene>
    <name evidence="1" type="ORF">J2W91_004608</name>
</gene>
<sequence>MKIHTCPYCGADLKSQYDAYYCNFCEMSIIAEEVQKNGQRKQIPFLLNSVTISDVDDNTMQLMQRSTNDLIVMLRLVRGKRTDFYNYLRILNKVEGDDFQEQAKLTGKDYEYWTRKAWVIENILRDRTGFFPERITDEYLSELVVKADKINGKFMRIRTKKKNI</sequence>
<evidence type="ECO:0000313" key="1">
    <source>
        <dbReference type="EMBL" id="MDR6726102.1"/>
    </source>
</evidence>
<dbReference type="Proteomes" id="UP001254832">
    <property type="component" value="Unassembled WGS sequence"/>
</dbReference>
<proteinExistence type="predicted"/>
<organism evidence="1 2">
    <name type="scientific">Paenibacillus amylolyticus</name>
    <dbReference type="NCBI Taxonomy" id="1451"/>
    <lineage>
        <taxon>Bacteria</taxon>
        <taxon>Bacillati</taxon>
        <taxon>Bacillota</taxon>
        <taxon>Bacilli</taxon>
        <taxon>Bacillales</taxon>
        <taxon>Paenibacillaceae</taxon>
        <taxon>Paenibacillus</taxon>
    </lineage>
</organism>
<dbReference type="AlphaFoldDB" id="A0AAP5H581"/>
<protein>
    <submittedName>
        <fullName evidence="1">Uncharacterized protein</fullName>
    </submittedName>
</protein>